<dbReference type="SUPFAM" id="SSF82657">
    <property type="entry name" value="BolA-like"/>
    <property type="match status" value="1"/>
</dbReference>
<dbReference type="PaxDb" id="2850-Phatr33016"/>
<accession>B7FTA1</accession>
<dbReference type="Proteomes" id="UP000000759">
    <property type="component" value="Chromosome 2"/>
</dbReference>
<dbReference type="STRING" id="556484.B7FTA1"/>
<proteinExistence type="inferred from homology"/>
<dbReference type="HOGENOM" id="CLU_111359_0_0_1"/>
<evidence type="ECO:0008006" key="4">
    <source>
        <dbReference type="Google" id="ProtNLM"/>
    </source>
</evidence>
<dbReference type="GO" id="GO:0016226">
    <property type="term" value="P:iron-sulfur cluster assembly"/>
    <property type="evidence" value="ECO:0007669"/>
    <property type="project" value="TreeGrafter"/>
</dbReference>
<dbReference type="PANTHER" id="PTHR46230">
    <property type="match status" value="1"/>
</dbReference>
<reference evidence="3" key="2">
    <citation type="submission" date="2008-08" db="EMBL/GenBank/DDBJ databases">
        <authorList>
            <consortium name="Diatom Consortium"/>
            <person name="Grigoriev I."/>
            <person name="Grimwood J."/>
            <person name="Kuo A."/>
            <person name="Otillar R.P."/>
            <person name="Salamov A."/>
            <person name="Detter J.C."/>
            <person name="Lindquist E."/>
            <person name="Shapiro H."/>
            <person name="Lucas S."/>
            <person name="Glavina del Rio T."/>
            <person name="Pitluck S."/>
            <person name="Rokhsar D."/>
            <person name="Bowler C."/>
        </authorList>
    </citation>
    <scope>GENOME REANNOTATION</scope>
    <source>
        <strain evidence="3">CCAP 1055/1</strain>
    </source>
</reference>
<evidence type="ECO:0000313" key="3">
    <source>
        <dbReference type="Proteomes" id="UP000000759"/>
    </source>
</evidence>
<dbReference type="Gene3D" id="3.30.300.90">
    <property type="entry name" value="BolA-like"/>
    <property type="match status" value="1"/>
</dbReference>
<dbReference type="RefSeq" id="XP_002177806.1">
    <property type="nucleotide sequence ID" value="XM_002177770.1"/>
</dbReference>
<dbReference type="InParanoid" id="B7FTA1"/>
<comment type="similarity">
    <text evidence="1">Belongs to the BolA/IbaG family.</text>
</comment>
<protein>
    <recommendedName>
        <fullName evidence="4">BolA-like protein</fullName>
    </recommendedName>
</protein>
<reference evidence="2 3" key="1">
    <citation type="journal article" date="2008" name="Nature">
        <title>The Phaeodactylum genome reveals the evolutionary history of diatom genomes.</title>
        <authorList>
            <person name="Bowler C."/>
            <person name="Allen A.E."/>
            <person name="Badger J.H."/>
            <person name="Grimwood J."/>
            <person name="Jabbari K."/>
            <person name="Kuo A."/>
            <person name="Maheswari U."/>
            <person name="Martens C."/>
            <person name="Maumus F."/>
            <person name="Otillar R.P."/>
            <person name="Rayko E."/>
            <person name="Salamov A."/>
            <person name="Vandepoele K."/>
            <person name="Beszteri B."/>
            <person name="Gruber A."/>
            <person name="Heijde M."/>
            <person name="Katinka M."/>
            <person name="Mock T."/>
            <person name="Valentin K."/>
            <person name="Verret F."/>
            <person name="Berges J.A."/>
            <person name="Brownlee C."/>
            <person name="Cadoret J.P."/>
            <person name="Chiovitti A."/>
            <person name="Choi C.J."/>
            <person name="Coesel S."/>
            <person name="De Martino A."/>
            <person name="Detter J.C."/>
            <person name="Durkin C."/>
            <person name="Falciatore A."/>
            <person name="Fournet J."/>
            <person name="Haruta M."/>
            <person name="Huysman M.J."/>
            <person name="Jenkins B.D."/>
            <person name="Jiroutova K."/>
            <person name="Jorgensen R.E."/>
            <person name="Joubert Y."/>
            <person name="Kaplan A."/>
            <person name="Kroger N."/>
            <person name="Kroth P.G."/>
            <person name="La Roche J."/>
            <person name="Lindquist E."/>
            <person name="Lommer M."/>
            <person name="Martin-Jezequel V."/>
            <person name="Lopez P.J."/>
            <person name="Lucas S."/>
            <person name="Mangogna M."/>
            <person name="McGinnis K."/>
            <person name="Medlin L.K."/>
            <person name="Montsant A."/>
            <person name="Oudot-Le Secq M.P."/>
            <person name="Napoli C."/>
            <person name="Obornik M."/>
            <person name="Parker M.S."/>
            <person name="Petit J.L."/>
            <person name="Porcel B.M."/>
            <person name="Poulsen N."/>
            <person name="Robison M."/>
            <person name="Rychlewski L."/>
            <person name="Rynearson T.A."/>
            <person name="Schmutz J."/>
            <person name="Shapiro H."/>
            <person name="Siaut M."/>
            <person name="Stanley M."/>
            <person name="Sussman M.R."/>
            <person name="Taylor A.R."/>
            <person name="Vardi A."/>
            <person name="von Dassow P."/>
            <person name="Vyverman W."/>
            <person name="Willis A."/>
            <person name="Wyrwicz L.S."/>
            <person name="Rokhsar D.S."/>
            <person name="Weissenbach J."/>
            <person name="Armbrust E.V."/>
            <person name="Green B.R."/>
            <person name="Van de Peer Y."/>
            <person name="Grigoriev I.V."/>
        </authorList>
    </citation>
    <scope>NUCLEOTIDE SEQUENCE [LARGE SCALE GENOMIC DNA]</scope>
    <source>
        <strain evidence="2 3">CCAP 1055/1</strain>
    </source>
</reference>
<dbReference type="InterPro" id="IPR036065">
    <property type="entry name" value="BolA-like_sf"/>
</dbReference>
<dbReference type="InterPro" id="IPR002634">
    <property type="entry name" value="BolA"/>
</dbReference>
<organism evidence="2 3">
    <name type="scientific">Phaeodactylum tricornutum (strain CCAP 1055/1)</name>
    <dbReference type="NCBI Taxonomy" id="556484"/>
    <lineage>
        <taxon>Eukaryota</taxon>
        <taxon>Sar</taxon>
        <taxon>Stramenopiles</taxon>
        <taxon>Ochrophyta</taxon>
        <taxon>Bacillariophyta</taxon>
        <taxon>Bacillariophyceae</taxon>
        <taxon>Bacillariophycidae</taxon>
        <taxon>Naviculales</taxon>
        <taxon>Phaeodactylaceae</taxon>
        <taxon>Phaeodactylum</taxon>
    </lineage>
</organism>
<dbReference type="GeneID" id="7197259"/>
<dbReference type="EMBL" id="CM000606">
    <property type="protein sequence ID" value="EEC50620.1"/>
    <property type="molecule type" value="Genomic_DNA"/>
</dbReference>
<dbReference type="PANTHER" id="PTHR46230:SF4">
    <property type="entry name" value="PROTEIN BOLA4, CHLOROPLASTIC_MITOCHONDRIAL"/>
    <property type="match status" value="1"/>
</dbReference>
<dbReference type="Pfam" id="PF01722">
    <property type="entry name" value="BolA"/>
    <property type="match status" value="1"/>
</dbReference>
<dbReference type="OrthoDB" id="4983at2759"/>
<dbReference type="KEGG" id="pti:PHATRDRAFT_33016"/>
<evidence type="ECO:0000313" key="2">
    <source>
        <dbReference type="EMBL" id="EEC50620.1"/>
    </source>
</evidence>
<gene>
    <name evidence="2" type="ORF">PHATRDRAFT_33016</name>
</gene>
<name>B7FTA1_PHATC</name>
<keyword evidence="3" id="KW-1185">Reference proteome</keyword>
<dbReference type="OMA" id="HISIEVV"/>
<sequence length="114" mass="12575">MWTTASRAFRPVVRVAWARNTATRQFSTANGPDTTIVQTCQQKIQDALSATDVKVTGAYDDPNGSHISIEVVAEAFAGKRPVQRQQMVYKAIWEELKGPVHAVDAMICKTPDEV</sequence>
<dbReference type="AlphaFoldDB" id="B7FTA1"/>
<evidence type="ECO:0000256" key="1">
    <source>
        <dbReference type="RuleBase" id="RU003860"/>
    </source>
</evidence>
<dbReference type="eggNOG" id="KOG2313">
    <property type="taxonomic scope" value="Eukaryota"/>
</dbReference>